<keyword evidence="1" id="KW-1133">Transmembrane helix</keyword>
<keyword evidence="4" id="KW-1185">Reference proteome</keyword>
<evidence type="ECO:0000259" key="2">
    <source>
        <dbReference type="Pfam" id="PF13559"/>
    </source>
</evidence>
<dbReference type="Proteomes" id="UP000784880">
    <property type="component" value="Unassembled WGS sequence"/>
</dbReference>
<gene>
    <name evidence="3" type="ORF">KS419_01905</name>
</gene>
<keyword evidence="1" id="KW-0812">Transmembrane</keyword>
<dbReference type="Pfam" id="PF13559">
    <property type="entry name" value="DUF4129"/>
    <property type="match status" value="1"/>
</dbReference>
<organism evidence="3 4">
    <name type="scientific">Evansella tamaricis</name>
    <dbReference type="NCBI Taxonomy" id="2069301"/>
    <lineage>
        <taxon>Bacteria</taxon>
        <taxon>Bacillati</taxon>
        <taxon>Bacillota</taxon>
        <taxon>Bacilli</taxon>
        <taxon>Bacillales</taxon>
        <taxon>Bacillaceae</taxon>
        <taxon>Evansella</taxon>
    </lineage>
</organism>
<proteinExistence type="predicted"/>
<feature type="domain" description="Protein-glutamine gamma-glutamyltransferase-like C-terminal" evidence="2">
    <location>
        <begin position="141"/>
        <end position="194"/>
    </location>
</feature>
<accession>A0ABS6JA65</accession>
<evidence type="ECO:0000256" key="1">
    <source>
        <dbReference type="SAM" id="Phobius"/>
    </source>
</evidence>
<evidence type="ECO:0000313" key="4">
    <source>
        <dbReference type="Proteomes" id="UP000784880"/>
    </source>
</evidence>
<keyword evidence="1" id="KW-0472">Membrane</keyword>
<comment type="caution">
    <text evidence="3">The sequence shown here is derived from an EMBL/GenBank/DDBJ whole genome shotgun (WGS) entry which is preliminary data.</text>
</comment>
<dbReference type="RefSeq" id="WP_217064393.1">
    <property type="nucleotide sequence ID" value="NZ_JAHQCS010000034.1"/>
</dbReference>
<name>A0ABS6JA65_9BACI</name>
<sequence>MSQDARDDLKEILNQREYQIYYEDSRGFLQLLIDRIQEWIAEQLLKLFPAITPSSGVSGFVFIILILITVGILIFILFKLIERSTRKRSLHDKPLQHENELKWTVEQHLDEAKKQEEIGDYSIATRHMFLALLLYFHGINWLEARIWKTNLEYYEELKEVNLESASFFYEFVLLFDEITYGDRQVKEEEYKQCKDEALIWLEKRKGEMDRG</sequence>
<dbReference type="InterPro" id="IPR025403">
    <property type="entry name" value="TgpA-like_C"/>
</dbReference>
<evidence type="ECO:0000313" key="3">
    <source>
        <dbReference type="EMBL" id="MBU9710500.1"/>
    </source>
</evidence>
<reference evidence="3 4" key="1">
    <citation type="submission" date="2021-06" db="EMBL/GenBank/DDBJ databases">
        <title>Bacillus sp. RD4P76, an endophyte from a halophyte.</title>
        <authorList>
            <person name="Sun J.-Q."/>
        </authorList>
    </citation>
    <scope>NUCLEOTIDE SEQUENCE [LARGE SCALE GENOMIC DNA]</scope>
    <source>
        <strain evidence="3 4">CGMCC 1.15917</strain>
    </source>
</reference>
<dbReference type="EMBL" id="JAHQCS010000034">
    <property type="protein sequence ID" value="MBU9710500.1"/>
    <property type="molecule type" value="Genomic_DNA"/>
</dbReference>
<protein>
    <submittedName>
        <fullName evidence="3">DUF4129 domain-containing protein</fullName>
    </submittedName>
</protein>
<feature type="transmembrane region" description="Helical" evidence="1">
    <location>
        <begin position="57"/>
        <end position="78"/>
    </location>
</feature>